<organism evidence="1 2">
    <name type="scientific">Piptocephalis cylindrospora</name>
    <dbReference type="NCBI Taxonomy" id="1907219"/>
    <lineage>
        <taxon>Eukaryota</taxon>
        <taxon>Fungi</taxon>
        <taxon>Fungi incertae sedis</taxon>
        <taxon>Zoopagomycota</taxon>
        <taxon>Zoopagomycotina</taxon>
        <taxon>Zoopagomycetes</taxon>
        <taxon>Zoopagales</taxon>
        <taxon>Piptocephalidaceae</taxon>
        <taxon>Piptocephalis</taxon>
    </lineage>
</organism>
<evidence type="ECO:0000313" key="1">
    <source>
        <dbReference type="EMBL" id="RKP11666.1"/>
    </source>
</evidence>
<dbReference type="InterPro" id="IPR040415">
    <property type="entry name" value="SETD9"/>
</dbReference>
<dbReference type="InterPro" id="IPR046341">
    <property type="entry name" value="SET_dom_sf"/>
</dbReference>
<dbReference type="SUPFAM" id="SSF82199">
    <property type="entry name" value="SET domain"/>
    <property type="match status" value="1"/>
</dbReference>
<dbReference type="PANTHER" id="PTHR33524">
    <property type="entry name" value="C5ORF35"/>
    <property type="match status" value="1"/>
</dbReference>
<gene>
    <name evidence="1" type="ORF">BJ684DRAFT_17763</name>
</gene>
<accession>A0A4P9XYY5</accession>
<dbReference type="Gene3D" id="2.170.270.10">
    <property type="entry name" value="SET domain"/>
    <property type="match status" value="1"/>
</dbReference>
<proteinExistence type="predicted"/>
<evidence type="ECO:0008006" key="3">
    <source>
        <dbReference type="Google" id="ProtNLM"/>
    </source>
</evidence>
<name>A0A4P9XYY5_9FUNG</name>
<dbReference type="PANTHER" id="PTHR33524:SF2">
    <property type="entry name" value="SET DOMAIN-CONTAINING PROTEIN 9"/>
    <property type="match status" value="1"/>
</dbReference>
<dbReference type="OrthoDB" id="442460at2759"/>
<dbReference type="Proteomes" id="UP000267251">
    <property type="component" value="Unassembled WGS sequence"/>
</dbReference>
<sequence>MGLIKEYLHRLYPYQLLRLLLSSRTPQKSKNSSPITPCPAHLDSTLLALLSHLTKQAQPRGSCSISTLLGFNLVVRTSRIPQAGRGVFLNGHVEQGSLVAFYPGLILDPWEPKLLPSLGNRYALRMTDGTVIDGKATGISGWNYRSIVRRDRIGPYALADTTWMDLARHDPSKDIGDSSTNVLRNPLAVGQLVNNATSPNEANVTYYEYSLHPSVPLASRHLLPNIRSSGVKEGDFSKGQLTIRSPRTGLPLVLLIATRDIRDEELYSTYMEPITSSSP</sequence>
<reference evidence="2" key="1">
    <citation type="journal article" date="2018" name="Nat. Microbiol.">
        <title>Leveraging single-cell genomics to expand the fungal tree of life.</title>
        <authorList>
            <person name="Ahrendt S.R."/>
            <person name="Quandt C.A."/>
            <person name="Ciobanu D."/>
            <person name="Clum A."/>
            <person name="Salamov A."/>
            <person name="Andreopoulos B."/>
            <person name="Cheng J.F."/>
            <person name="Woyke T."/>
            <person name="Pelin A."/>
            <person name="Henrissat B."/>
            <person name="Reynolds N.K."/>
            <person name="Benny G.L."/>
            <person name="Smith M.E."/>
            <person name="James T.Y."/>
            <person name="Grigoriev I.V."/>
        </authorList>
    </citation>
    <scope>NUCLEOTIDE SEQUENCE [LARGE SCALE GENOMIC DNA]</scope>
</reference>
<dbReference type="AlphaFoldDB" id="A0A4P9XYY5"/>
<keyword evidence="2" id="KW-1185">Reference proteome</keyword>
<evidence type="ECO:0000313" key="2">
    <source>
        <dbReference type="Proteomes" id="UP000267251"/>
    </source>
</evidence>
<dbReference type="EMBL" id="KZ988731">
    <property type="protein sequence ID" value="RKP11666.1"/>
    <property type="molecule type" value="Genomic_DNA"/>
</dbReference>
<protein>
    <recommendedName>
        <fullName evidence="3">SET domain-containing protein</fullName>
    </recommendedName>
</protein>